<dbReference type="InterPro" id="IPR018487">
    <property type="entry name" value="Hemopexin-like_repeat"/>
</dbReference>
<dbReference type="Proteomes" id="UP001374584">
    <property type="component" value="Unassembled WGS sequence"/>
</dbReference>
<comment type="caution">
    <text evidence="2">The sequence shown here is derived from an EMBL/GenBank/DDBJ whole genome shotgun (WGS) entry which is preliminary data.</text>
</comment>
<gene>
    <name evidence="2" type="ORF">VNO80_14163</name>
</gene>
<reference evidence="2 3" key="1">
    <citation type="submission" date="2024-01" db="EMBL/GenBank/DDBJ databases">
        <title>The genomes of 5 underutilized Papilionoideae crops provide insights into root nodulation and disease resistanc.</title>
        <authorList>
            <person name="Jiang F."/>
        </authorList>
    </citation>
    <scope>NUCLEOTIDE SEQUENCE [LARGE SCALE GENOMIC DNA]</scope>
    <source>
        <strain evidence="2">JINMINGXINNONG_FW02</strain>
        <tissue evidence="2">Leaves</tissue>
    </source>
</reference>
<protein>
    <submittedName>
        <fullName evidence="2">Uncharacterized protein</fullName>
    </submittedName>
</protein>
<sequence length="285" mass="32575">MTFEHSSASGDRFDPAHDMSIDMDIPNSNYINSAFRSSRMNEVYFFIYDKYMRLYYTPGQTQTNDQVLIDLRNIDDDFASLHGTHFGAYGINCSFDTEGNKAYIFSDKICAYIDYVNDKILSLKGIGDMFPVLEDTVFENGIDSAFKSSRGKEVYLFQGNKYCCMDYDSKQLVEPIRNITDGFPLMKDTMFEDGIDPSFASHNENQAYLFKGENYVLINFIPGTTQHTFMDVVKPIVDGWSSFRDILPFNDTSVDLGPMSWCCYDSPSGEEHCYDSPSDEEHDVL</sequence>
<dbReference type="SMART" id="SM00120">
    <property type="entry name" value="HX"/>
    <property type="match status" value="3"/>
</dbReference>
<evidence type="ECO:0000313" key="3">
    <source>
        <dbReference type="Proteomes" id="UP001374584"/>
    </source>
</evidence>
<keyword evidence="3" id="KW-1185">Reference proteome</keyword>
<evidence type="ECO:0000313" key="2">
    <source>
        <dbReference type="EMBL" id="KAK7354921.1"/>
    </source>
</evidence>
<organism evidence="2 3">
    <name type="scientific">Phaseolus coccineus</name>
    <name type="common">Scarlet runner bean</name>
    <name type="synonym">Phaseolus multiflorus</name>
    <dbReference type="NCBI Taxonomy" id="3886"/>
    <lineage>
        <taxon>Eukaryota</taxon>
        <taxon>Viridiplantae</taxon>
        <taxon>Streptophyta</taxon>
        <taxon>Embryophyta</taxon>
        <taxon>Tracheophyta</taxon>
        <taxon>Spermatophyta</taxon>
        <taxon>Magnoliopsida</taxon>
        <taxon>eudicotyledons</taxon>
        <taxon>Gunneridae</taxon>
        <taxon>Pentapetalae</taxon>
        <taxon>rosids</taxon>
        <taxon>fabids</taxon>
        <taxon>Fabales</taxon>
        <taxon>Fabaceae</taxon>
        <taxon>Papilionoideae</taxon>
        <taxon>50 kb inversion clade</taxon>
        <taxon>NPAAA clade</taxon>
        <taxon>indigoferoid/millettioid clade</taxon>
        <taxon>Phaseoleae</taxon>
        <taxon>Phaseolus</taxon>
    </lineage>
</organism>
<dbReference type="SUPFAM" id="SSF50923">
    <property type="entry name" value="Hemopexin-like domain"/>
    <property type="match status" value="1"/>
</dbReference>
<feature type="repeat" description="Hemopexin" evidence="1">
    <location>
        <begin position="139"/>
        <end position="186"/>
    </location>
</feature>
<dbReference type="InterPro" id="IPR036375">
    <property type="entry name" value="Hemopexin-like_dom_sf"/>
</dbReference>
<evidence type="ECO:0000256" key="1">
    <source>
        <dbReference type="PROSITE-ProRule" id="PRU01011"/>
    </source>
</evidence>
<dbReference type="EMBL" id="JAYMYR010000006">
    <property type="protein sequence ID" value="KAK7354921.1"/>
    <property type="molecule type" value="Genomic_DNA"/>
</dbReference>
<accession>A0AAN9R152</accession>
<proteinExistence type="predicted"/>
<dbReference type="PROSITE" id="PS51642">
    <property type="entry name" value="HEMOPEXIN_2"/>
    <property type="match status" value="1"/>
</dbReference>
<name>A0AAN9R152_PHACN</name>
<dbReference type="Gene3D" id="2.110.10.10">
    <property type="entry name" value="Hemopexin-like domain"/>
    <property type="match status" value="1"/>
</dbReference>
<dbReference type="AlphaFoldDB" id="A0AAN9R152"/>